<evidence type="ECO:0000313" key="2">
    <source>
        <dbReference type="Proteomes" id="UP000249890"/>
    </source>
</evidence>
<organism evidence="1 2">
    <name type="scientific">Paenibacillus donghaensis</name>
    <dbReference type="NCBI Taxonomy" id="414771"/>
    <lineage>
        <taxon>Bacteria</taxon>
        <taxon>Bacillati</taxon>
        <taxon>Bacillota</taxon>
        <taxon>Bacilli</taxon>
        <taxon>Bacillales</taxon>
        <taxon>Paenibacillaceae</taxon>
        <taxon>Paenibacillus</taxon>
    </lineage>
</organism>
<dbReference type="AlphaFoldDB" id="A0A2Z2K708"/>
<accession>A0A2Z2K708</accession>
<name>A0A2Z2K708_9BACL</name>
<dbReference type="KEGG" id="pdh:B9T62_15760"/>
<reference evidence="1 2" key="1">
    <citation type="submission" date="2017-06" db="EMBL/GenBank/DDBJ databases">
        <title>Complete genome sequence of Paenibacillus donghaensis KCTC 13049T isolated from East Sea sediment, South Korea.</title>
        <authorList>
            <person name="Jung B.K."/>
            <person name="Hong S.-J."/>
            <person name="Shin J.-H."/>
        </authorList>
    </citation>
    <scope>NUCLEOTIDE SEQUENCE [LARGE SCALE GENOMIC DNA]</scope>
    <source>
        <strain evidence="1 2">KCTC 13049</strain>
    </source>
</reference>
<protein>
    <submittedName>
        <fullName evidence="1">Uncharacterized protein</fullName>
    </submittedName>
</protein>
<keyword evidence="2" id="KW-1185">Reference proteome</keyword>
<evidence type="ECO:0000313" key="1">
    <source>
        <dbReference type="EMBL" id="ASA22106.1"/>
    </source>
</evidence>
<dbReference type="Proteomes" id="UP000249890">
    <property type="component" value="Chromosome"/>
</dbReference>
<sequence>MWVKQDKGKSKRPVKGQCTICNAPEPTKHTILKASFCQTCWDLMIAGNEDELSKRTVWD</sequence>
<proteinExistence type="predicted"/>
<gene>
    <name evidence="1" type="ORF">B9T62_15760</name>
</gene>
<dbReference type="EMBL" id="CP021780">
    <property type="protein sequence ID" value="ASA22106.1"/>
    <property type="molecule type" value="Genomic_DNA"/>
</dbReference>